<evidence type="ECO:0000313" key="8">
    <source>
        <dbReference type="EMBL" id="CCO10662.2"/>
    </source>
</evidence>
<dbReference type="GO" id="GO:0009164">
    <property type="term" value="P:nucleoside catabolic process"/>
    <property type="evidence" value="ECO:0007669"/>
    <property type="project" value="InterPro"/>
</dbReference>
<feature type="binding site" evidence="6">
    <location>
        <begin position="173"/>
        <end position="174"/>
    </location>
    <ligand>
        <name>substrate</name>
    </ligand>
</feature>
<dbReference type="STRING" id="1234679.BN424_1220"/>
<comment type="catalytic activity">
    <reaction evidence="6">
        <text>S-adenosyl-L-homocysteine + H2O = S-(5-deoxy-D-ribos-5-yl)-L-homocysteine + adenine</text>
        <dbReference type="Rhea" id="RHEA:17805"/>
        <dbReference type="ChEBI" id="CHEBI:15377"/>
        <dbReference type="ChEBI" id="CHEBI:16708"/>
        <dbReference type="ChEBI" id="CHEBI:57856"/>
        <dbReference type="ChEBI" id="CHEBI:58195"/>
        <dbReference type="EC" id="3.2.2.9"/>
    </reaction>
</comment>
<dbReference type="PANTHER" id="PTHR46832">
    <property type="entry name" value="5'-METHYLTHIOADENOSINE/S-ADENOSYLHOMOCYSTEINE NUCLEOSIDASE"/>
    <property type="match status" value="1"/>
</dbReference>
<feature type="binding site" evidence="6">
    <location>
        <position position="152"/>
    </location>
    <ligand>
        <name>substrate</name>
    </ligand>
</feature>
<dbReference type="GO" id="GO:0008930">
    <property type="term" value="F:methylthioadenosine nucleosidase activity"/>
    <property type="evidence" value="ECO:0007669"/>
    <property type="project" value="UniProtKB-UniRule"/>
</dbReference>
<dbReference type="GO" id="GO:0019509">
    <property type="term" value="P:L-methionine salvage from methylthioadenosine"/>
    <property type="evidence" value="ECO:0007669"/>
    <property type="project" value="UniProtKB-UniRule"/>
</dbReference>
<comment type="function">
    <text evidence="6">Catalyzes the irreversible cleavage of the glycosidic bond in both 5'-methylthioadenosine (MTA) and S-adenosylhomocysteine (SAH/AdoHcy) to adenine and the corresponding thioribose, 5'-methylthioribose and S-ribosylhomocysteine, respectively. Also cleaves 5'-deoxyadenosine, a toxic by-product of radical S-adenosylmethionine (SAM) enzymes, into 5-deoxyribose and adenine.</text>
</comment>
<comment type="similarity">
    <text evidence="6">Belongs to the PNP/UDP phosphorylase family. MtnN subfamily.</text>
</comment>
<dbReference type="RefSeq" id="WP_015076012.1">
    <property type="nucleotide sequence ID" value="NC_019425.2"/>
</dbReference>
<evidence type="ECO:0000256" key="3">
    <source>
        <dbReference type="ARBA" id="ARBA00022801"/>
    </source>
</evidence>
<dbReference type="InterPro" id="IPR000845">
    <property type="entry name" value="Nucleoside_phosphorylase_d"/>
</dbReference>
<organism evidence="8 9">
    <name type="scientific">Carnobacterium maltaromaticum LMA28</name>
    <dbReference type="NCBI Taxonomy" id="1234679"/>
    <lineage>
        <taxon>Bacteria</taxon>
        <taxon>Bacillati</taxon>
        <taxon>Bacillota</taxon>
        <taxon>Bacilli</taxon>
        <taxon>Lactobacillales</taxon>
        <taxon>Carnobacteriaceae</taxon>
        <taxon>Carnobacterium</taxon>
    </lineage>
</organism>
<dbReference type="HOGENOM" id="CLU_031248_2_2_9"/>
<dbReference type="InterPro" id="IPR035994">
    <property type="entry name" value="Nucleoside_phosphorylase_sf"/>
</dbReference>
<keyword evidence="8" id="KW-0326">Glycosidase</keyword>
<feature type="active site" description="Proton acceptor" evidence="6">
    <location>
        <position position="12"/>
    </location>
</feature>
<dbReference type="EC" id="3.2.2.9" evidence="6"/>
<dbReference type="eggNOG" id="COG0775">
    <property type="taxonomic scope" value="Bacteria"/>
</dbReference>
<feature type="active site" description="Proton donor" evidence="6">
    <location>
        <position position="197"/>
    </location>
</feature>
<keyword evidence="9" id="KW-1185">Reference proteome</keyword>
<keyword evidence="4 6" id="KW-0486">Methionine biosynthesis</keyword>
<dbReference type="NCBIfam" id="TIGR01704">
    <property type="entry name" value="MTA_SAH-Nsdase"/>
    <property type="match status" value="1"/>
</dbReference>
<dbReference type="Proteomes" id="UP000000212">
    <property type="component" value="Chromosome"/>
</dbReference>
<name>K8E356_CARML</name>
<dbReference type="UniPathway" id="UPA00904">
    <property type="reaction ID" value="UER00871"/>
</dbReference>
<comment type="catalytic activity">
    <reaction evidence="6">
        <text>S-methyl-5'-thioadenosine + H2O = 5-(methylsulfanyl)-D-ribose + adenine</text>
        <dbReference type="Rhea" id="RHEA:13617"/>
        <dbReference type="ChEBI" id="CHEBI:15377"/>
        <dbReference type="ChEBI" id="CHEBI:16708"/>
        <dbReference type="ChEBI" id="CHEBI:17509"/>
        <dbReference type="ChEBI" id="CHEBI:78440"/>
        <dbReference type="EC" id="3.2.2.9"/>
    </reaction>
</comment>
<comment type="pathway">
    <text evidence="1 6">Amino-acid biosynthesis; L-methionine biosynthesis via salvage pathway; S-methyl-5-thio-alpha-D-ribose 1-phosphate from S-methyl-5'-thioadenosine (hydrolase route): step 1/2.</text>
</comment>
<evidence type="ECO:0000256" key="2">
    <source>
        <dbReference type="ARBA" id="ARBA00022605"/>
    </source>
</evidence>
<evidence type="ECO:0000256" key="6">
    <source>
        <dbReference type="HAMAP-Rule" id="MF_01684"/>
    </source>
</evidence>
<dbReference type="Gene3D" id="3.40.50.1580">
    <property type="entry name" value="Nucleoside phosphorylase domain"/>
    <property type="match status" value="1"/>
</dbReference>
<dbReference type="SUPFAM" id="SSF53167">
    <property type="entry name" value="Purine and uridine phosphorylases"/>
    <property type="match status" value="1"/>
</dbReference>
<keyword evidence="2 6" id="KW-0028">Amino-acid biosynthesis</keyword>
<sequence>MKIGIIGAMEEEILLLKSKMSNKKEWTEAKADFIEGQIGEVEVVLVRCGIGKVNAALTTTLLLAKHDIDLIVNTGSAGGIGAGLHVGDVVIASEMAYHDVDATVFGYSIGQVPQMPARYIANRGTIEKTITAAKKTGLTPVKGLIVTSDSFIASQAQTDVILSNFPDALASEMEGAAIAQVCYQFDVPFVIIRAMSDVADEEAGVSFDEFIIEAGKKSAEMVLELVASLA</sequence>
<feature type="binding site" evidence="6">
    <location>
        <position position="78"/>
    </location>
    <ligand>
        <name>substrate</name>
    </ligand>
</feature>
<dbReference type="OrthoDB" id="9792278at2"/>
<dbReference type="GO" id="GO:0019284">
    <property type="term" value="P:L-methionine salvage from S-adenosylmethionine"/>
    <property type="evidence" value="ECO:0007669"/>
    <property type="project" value="TreeGrafter"/>
</dbReference>
<evidence type="ECO:0000256" key="4">
    <source>
        <dbReference type="ARBA" id="ARBA00023167"/>
    </source>
</evidence>
<dbReference type="Pfam" id="PF01048">
    <property type="entry name" value="PNP_UDP_1"/>
    <property type="match status" value="1"/>
</dbReference>
<protein>
    <recommendedName>
        <fullName evidence="6">5'-methylthioadenosine/S-adenosylhomocysteine nucleosidase</fullName>
        <shortName evidence="6">MTA/SAH nucleosidase</shortName>
        <shortName evidence="6">MTAN</shortName>
        <ecNumber evidence="6">3.2.2.9</ecNumber>
    </recommendedName>
    <alternativeName>
        <fullName evidence="6">5'-deoxyadenosine nucleosidase</fullName>
        <shortName evidence="6">DOA nucleosidase</shortName>
        <shortName evidence="6">dAdo nucleosidase</shortName>
    </alternativeName>
    <alternativeName>
        <fullName evidence="6">5'-methylthioadenosine nucleosidase</fullName>
        <shortName evidence="6">MTA nucleosidase</shortName>
    </alternativeName>
    <alternativeName>
        <fullName evidence="6">S-adenosylhomocysteine nucleosidase</fullName>
        <shortName evidence="6">AdoHcy nucleosidase</shortName>
        <shortName evidence="6">SAH nucleosidase</shortName>
        <shortName evidence="6">SRH nucleosidase</shortName>
    </alternativeName>
</protein>
<dbReference type="PANTHER" id="PTHR46832:SF1">
    <property type="entry name" value="5'-METHYLTHIOADENOSINE_S-ADENOSYLHOMOCYSTEINE NUCLEOSIDASE"/>
    <property type="match status" value="1"/>
</dbReference>
<reference evidence="9" key="1">
    <citation type="journal article" date="2013" name="Genome Announc.">
        <title>Complete Chromosome Sequence of Carnobacterium maltaromaticum LMA 28.</title>
        <authorList>
            <person name="Cailliez-Grimal C."/>
            <person name="Chaillou S."/>
            <person name="Anba-Mondoloni J."/>
            <person name="Loux V."/>
            <person name="Afzal M.I."/>
            <person name="Rahman A."/>
            <person name="Kergourlay G."/>
            <person name="Champomier-Verges M.C."/>
            <person name="Zagorec M."/>
            <person name="Dalgaard P."/>
            <person name="Leisner J.J."/>
            <person name="Prevost H."/>
            <person name="Revol-Junelles A.M."/>
            <person name="Borges F."/>
        </authorList>
    </citation>
    <scope>NUCLEOTIDE SEQUENCE</scope>
    <source>
        <strain evidence="9">LMA28</strain>
    </source>
</reference>
<evidence type="ECO:0000313" key="9">
    <source>
        <dbReference type="Proteomes" id="UP000000212"/>
    </source>
</evidence>
<evidence type="ECO:0000256" key="1">
    <source>
        <dbReference type="ARBA" id="ARBA00004945"/>
    </source>
</evidence>
<dbReference type="GO" id="GO:0005829">
    <property type="term" value="C:cytosol"/>
    <property type="evidence" value="ECO:0007669"/>
    <property type="project" value="TreeGrafter"/>
</dbReference>
<dbReference type="AlphaFoldDB" id="K8E356"/>
<dbReference type="FunFam" id="3.40.50.1580:FF:000001">
    <property type="entry name" value="MTA/SAH nucleosidase family protein"/>
    <property type="match status" value="1"/>
</dbReference>
<evidence type="ECO:0000259" key="7">
    <source>
        <dbReference type="Pfam" id="PF01048"/>
    </source>
</evidence>
<dbReference type="GO" id="GO:0008782">
    <property type="term" value="F:adenosylhomocysteine nucleosidase activity"/>
    <property type="evidence" value="ECO:0007669"/>
    <property type="project" value="UniProtKB-UniRule"/>
</dbReference>
<dbReference type="CDD" id="cd09008">
    <property type="entry name" value="MTAN"/>
    <property type="match status" value="1"/>
</dbReference>
<gene>
    <name evidence="6 8" type="primary">mtnN</name>
    <name evidence="8" type="ORF">BN424_1220</name>
</gene>
<dbReference type="NCBIfam" id="NF004079">
    <property type="entry name" value="PRK05584.1"/>
    <property type="match status" value="1"/>
</dbReference>
<dbReference type="InterPro" id="IPR010049">
    <property type="entry name" value="MTA_SAH_Nsdase"/>
</dbReference>
<feature type="domain" description="Nucleoside phosphorylase" evidence="7">
    <location>
        <begin position="2"/>
        <end position="226"/>
    </location>
</feature>
<dbReference type="HAMAP" id="MF_01684">
    <property type="entry name" value="Salvage_MtnN"/>
    <property type="match status" value="1"/>
</dbReference>
<comment type="catalytic activity">
    <reaction evidence="5">
        <text>5'-deoxyadenosine + H2O = 5-deoxy-D-ribose + adenine</text>
        <dbReference type="Rhea" id="RHEA:29859"/>
        <dbReference type="ChEBI" id="CHEBI:15377"/>
        <dbReference type="ChEBI" id="CHEBI:16708"/>
        <dbReference type="ChEBI" id="CHEBI:17319"/>
        <dbReference type="ChEBI" id="CHEBI:149540"/>
        <dbReference type="EC" id="3.2.2.9"/>
    </reaction>
    <physiologicalReaction direction="left-to-right" evidence="5">
        <dbReference type="Rhea" id="RHEA:29860"/>
    </physiologicalReaction>
</comment>
<keyword evidence="3 6" id="KW-0378">Hydrolase</keyword>
<accession>K8E356</accession>
<dbReference type="KEGG" id="cml:BN424_1220"/>
<proteinExistence type="inferred from homology"/>
<dbReference type="EMBL" id="HE999757">
    <property type="protein sequence ID" value="CCO10662.2"/>
    <property type="molecule type" value="Genomic_DNA"/>
</dbReference>
<evidence type="ECO:0000256" key="5">
    <source>
        <dbReference type="ARBA" id="ARBA00050313"/>
    </source>
</evidence>